<sequence>MHSQQEFIFDHLPVAALQLDMQGCIKAANSAARVLLGQRQQTLVGTHLVELFNDKEGKIKTLLQRMARCCVQETGTCPPFVALESQKLSAESWQEMSSTSETSLILELQLPILTQVEVVFRCVPQMGWLLVLHERTREQETLALMQRYFQIIEQTDDLIMITDCVGKIDYVNPAFERCTGLSTKEILGQTPGMLKSGKHDSRFYMRLWRTLQQGQPFRDVFINRRKDGSLYYEEKTITPLRDASGRVTHYISTGKDISKHVETQERLAYVANHDILTGLPNRTALKERLDRRIQRAQLEDKQLALLLIDLDRFKQVNDSFGHRSGDQLLQEVARRIAELGGPQQLIARQSADEFIVLLENIRTPRAAAYIAHKLIHELERPFDLEGGHAYLSASIGITLYPTDGNSASQLLHNADIAMQRAKESGGETYRFFTDDMTTQAAQRLQMESQLRQALLHKEFFLEYQPRIDLKQGKLVAVEALLRWKRADGSRVSPAEFIPLLEEMGLITSVGEWVLHTACREARYWQEIGLPKIRVAVNLSARQFHQANLYDVVQKCLFHSGLPASCLELEITEGLMIDNVQESIALLQRLNHMGVHLSIDDFGTGYSSLAYLKRFPVHTLKVDRSFVNDVTTDPHDAAIVQTVIHLAHNLNLTVTAEGIETQAQLDFVRHHGCNEGQGYFLARPMPSENLIAWYQAQSEITEETSQEPTQASAELSPPPSS</sequence>
<evidence type="ECO:0000259" key="5">
    <source>
        <dbReference type="PROSITE" id="PS50113"/>
    </source>
</evidence>
<feature type="region of interest" description="Disordered" evidence="3">
    <location>
        <begin position="697"/>
        <end position="720"/>
    </location>
</feature>
<protein>
    <recommendedName>
        <fullName evidence="1">cyclic-guanylate-specific phosphodiesterase</fullName>
        <ecNumber evidence="1">3.1.4.52</ecNumber>
    </recommendedName>
</protein>
<feature type="domain" description="GGDEF" evidence="7">
    <location>
        <begin position="301"/>
        <end position="434"/>
    </location>
</feature>
<dbReference type="InterPro" id="IPR043128">
    <property type="entry name" value="Rev_trsase/Diguanyl_cyclase"/>
</dbReference>
<dbReference type="PROSITE" id="PS50113">
    <property type="entry name" value="PAC"/>
    <property type="match status" value="1"/>
</dbReference>
<dbReference type="Pfam" id="PF00989">
    <property type="entry name" value="PAS"/>
    <property type="match status" value="2"/>
</dbReference>
<dbReference type="SUPFAM" id="SSF141868">
    <property type="entry name" value="EAL domain-like"/>
    <property type="match status" value="1"/>
</dbReference>
<evidence type="ECO:0000313" key="9">
    <source>
        <dbReference type="Proteomes" id="UP000242999"/>
    </source>
</evidence>
<dbReference type="PANTHER" id="PTHR44757">
    <property type="entry name" value="DIGUANYLATE CYCLASE DGCP"/>
    <property type="match status" value="1"/>
</dbReference>
<dbReference type="InterPro" id="IPR000160">
    <property type="entry name" value="GGDEF_dom"/>
</dbReference>
<feature type="domain" description="PAC" evidence="5">
    <location>
        <begin position="215"/>
        <end position="269"/>
    </location>
</feature>
<dbReference type="Pfam" id="PF00990">
    <property type="entry name" value="GGDEF"/>
    <property type="match status" value="1"/>
</dbReference>
<proteinExistence type="predicted"/>
<evidence type="ECO:0000313" key="8">
    <source>
        <dbReference type="EMBL" id="SEI91896.1"/>
    </source>
</evidence>
<dbReference type="EC" id="3.1.4.52" evidence="1"/>
<dbReference type="EMBL" id="FNYH01000018">
    <property type="protein sequence ID" value="SEI91896.1"/>
    <property type="molecule type" value="Genomic_DNA"/>
</dbReference>
<dbReference type="STRING" id="64971.SAMN05421831_11819"/>
<dbReference type="GO" id="GO:0006355">
    <property type="term" value="P:regulation of DNA-templated transcription"/>
    <property type="evidence" value="ECO:0007669"/>
    <property type="project" value="InterPro"/>
</dbReference>
<dbReference type="InterPro" id="IPR000014">
    <property type="entry name" value="PAS"/>
</dbReference>
<dbReference type="PROSITE" id="PS50887">
    <property type="entry name" value="GGDEF"/>
    <property type="match status" value="1"/>
</dbReference>
<evidence type="ECO:0000259" key="7">
    <source>
        <dbReference type="PROSITE" id="PS50887"/>
    </source>
</evidence>
<dbReference type="PROSITE" id="PS50883">
    <property type="entry name" value="EAL"/>
    <property type="match status" value="1"/>
</dbReference>
<feature type="domain" description="PAS" evidence="4">
    <location>
        <begin position="144"/>
        <end position="190"/>
    </location>
</feature>
<dbReference type="AlphaFoldDB" id="A0A1H6UJM4"/>
<evidence type="ECO:0000256" key="2">
    <source>
        <dbReference type="ARBA" id="ARBA00022636"/>
    </source>
</evidence>
<name>A0A1H6UJM4_9GAMM</name>
<dbReference type="InterPro" id="IPR052155">
    <property type="entry name" value="Biofilm_reg_signaling"/>
</dbReference>
<dbReference type="Proteomes" id="UP000242999">
    <property type="component" value="Unassembled WGS sequence"/>
</dbReference>
<dbReference type="InterPro" id="IPR000700">
    <property type="entry name" value="PAS-assoc_C"/>
</dbReference>
<evidence type="ECO:0000256" key="3">
    <source>
        <dbReference type="SAM" id="MobiDB-lite"/>
    </source>
</evidence>
<evidence type="ECO:0000259" key="6">
    <source>
        <dbReference type="PROSITE" id="PS50883"/>
    </source>
</evidence>
<accession>A0A1H6UJM4</accession>
<dbReference type="FunFam" id="3.20.20.450:FF:000001">
    <property type="entry name" value="Cyclic di-GMP phosphodiesterase yahA"/>
    <property type="match status" value="1"/>
</dbReference>
<evidence type="ECO:0000256" key="1">
    <source>
        <dbReference type="ARBA" id="ARBA00012282"/>
    </source>
</evidence>
<dbReference type="OrthoDB" id="9804951at2"/>
<keyword evidence="9" id="KW-1185">Reference proteome</keyword>
<dbReference type="NCBIfam" id="TIGR00229">
    <property type="entry name" value="sensory_box"/>
    <property type="match status" value="1"/>
</dbReference>
<dbReference type="Gene3D" id="3.20.20.450">
    <property type="entry name" value="EAL domain"/>
    <property type="match status" value="1"/>
</dbReference>
<dbReference type="SMART" id="SM00052">
    <property type="entry name" value="EAL"/>
    <property type="match status" value="1"/>
</dbReference>
<dbReference type="InterPro" id="IPR001633">
    <property type="entry name" value="EAL_dom"/>
</dbReference>
<dbReference type="GO" id="GO:0071111">
    <property type="term" value="F:cyclic-guanylate-specific phosphodiesterase activity"/>
    <property type="evidence" value="ECO:0007669"/>
    <property type="project" value="UniProtKB-EC"/>
</dbReference>
<dbReference type="CDD" id="cd01949">
    <property type="entry name" value="GGDEF"/>
    <property type="match status" value="1"/>
</dbReference>
<dbReference type="SUPFAM" id="SSF55785">
    <property type="entry name" value="PYP-like sensor domain (PAS domain)"/>
    <property type="match status" value="2"/>
</dbReference>
<dbReference type="InterPro" id="IPR035965">
    <property type="entry name" value="PAS-like_dom_sf"/>
</dbReference>
<organism evidence="8 9">
    <name type="scientific">Allopseudospirillum japonicum</name>
    <dbReference type="NCBI Taxonomy" id="64971"/>
    <lineage>
        <taxon>Bacteria</taxon>
        <taxon>Pseudomonadati</taxon>
        <taxon>Pseudomonadota</taxon>
        <taxon>Gammaproteobacteria</taxon>
        <taxon>Oceanospirillales</taxon>
        <taxon>Oceanospirillaceae</taxon>
        <taxon>Allopseudospirillum</taxon>
    </lineage>
</organism>
<keyword evidence="2" id="KW-0973">c-di-GMP</keyword>
<dbReference type="Pfam" id="PF00563">
    <property type="entry name" value="EAL"/>
    <property type="match status" value="1"/>
</dbReference>
<dbReference type="CDD" id="cd00130">
    <property type="entry name" value="PAS"/>
    <property type="match status" value="2"/>
</dbReference>
<gene>
    <name evidence="8" type="ORF">SAMN05421831_11819</name>
</gene>
<dbReference type="InterPro" id="IPR013767">
    <property type="entry name" value="PAS_fold"/>
</dbReference>
<evidence type="ECO:0000259" key="4">
    <source>
        <dbReference type="PROSITE" id="PS50112"/>
    </source>
</evidence>
<dbReference type="NCBIfam" id="TIGR00254">
    <property type="entry name" value="GGDEF"/>
    <property type="match status" value="1"/>
</dbReference>
<dbReference type="InterPro" id="IPR035919">
    <property type="entry name" value="EAL_sf"/>
</dbReference>
<dbReference type="SMART" id="SM00267">
    <property type="entry name" value="GGDEF"/>
    <property type="match status" value="1"/>
</dbReference>
<dbReference type="CDD" id="cd01948">
    <property type="entry name" value="EAL"/>
    <property type="match status" value="1"/>
</dbReference>
<dbReference type="SMART" id="SM00086">
    <property type="entry name" value="PAC"/>
    <property type="match status" value="1"/>
</dbReference>
<dbReference type="Gene3D" id="3.30.70.270">
    <property type="match status" value="1"/>
</dbReference>
<dbReference type="Gene3D" id="3.30.450.20">
    <property type="entry name" value="PAS domain"/>
    <property type="match status" value="2"/>
</dbReference>
<dbReference type="SUPFAM" id="SSF55073">
    <property type="entry name" value="Nucleotide cyclase"/>
    <property type="match status" value="1"/>
</dbReference>
<dbReference type="PANTHER" id="PTHR44757:SF2">
    <property type="entry name" value="BIOFILM ARCHITECTURE MAINTENANCE PROTEIN MBAA"/>
    <property type="match status" value="1"/>
</dbReference>
<dbReference type="PROSITE" id="PS50112">
    <property type="entry name" value="PAS"/>
    <property type="match status" value="1"/>
</dbReference>
<dbReference type="InterPro" id="IPR029787">
    <property type="entry name" value="Nucleotide_cyclase"/>
</dbReference>
<dbReference type="SMART" id="SM00091">
    <property type="entry name" value="PAS"/>
    <property type="match status" value="2"/>
</dbReference>
<feature type="domain" description="EAL" evidence="6">
    <location>
        <begin position="443"/>
        <end position="697"/>
    </location>
</feature>
<dbReference type="RefSeq" id="WP_093312434.1">
    <property type="nucleotide sequence ID" value="NZ_FNYH01000018.1"/>
</dbReference>
<dbReference type="InterPro" id="IPR001610">
    <property type="entry name" value="PAC"/>
</dbReference>
<reference evidence="9" key="1">
    <citation type="submission" date="2016-10" db="EMBL/GenBank/DDBJ databases">
        <authorList>
            <person name="Varghese N."/>
            <person name="Submissions S."/>
        </authorList>
    </citation>
    <scope>NUCLEOTIDE SEQUENCE [LARGE SCALE GENOMIC DNA]</scope>
    <source>
        <strain evidence="9">DSM 7165</strain>
    </source>
</reference>